<gene>
    <name evidence="8" type="ORF">B0T22DRAFT_521276</name>
</gene>
<evidence type="ECO:0000256" key="4">
    <source>
        <dbReference type="ARBA" id="ARBA00022801"/>
    </source>
</evidence>
<dbReference type="InterPro" id="IPR017853">
    <property type="entry name" value="GH"/>
</dbReference>
<dbReference type="InterPro" id="IPR001547">
    <property type="entry name" value="Glyco_hydro_5"/>
</dbReference>
<dbReference type="PROSITE" id="PS00659">
    <property type="entry name" value="GLYCOSYL_HYDROL_F5"/>
    <property type="match status" value="1"/>
</dbReference>
<comment type="similarity">
    <text evidence="2 6">Belongs to the glycosyl hydrolase 5 (cellulase A) family.</text>
</comment>
<dbReference type="SUPFAM" id="SSF51445">
    <property type="entry name" value="(Trans)glycosidases"/>
    <property type="match status" value="1"/>
</dbReference>
<dbReference type="AlphaFoldDB" id="A0AAE0X093"/>
<evidence type="ECO:0000259" key="7">
    <source>
        <dbReference type="Pfam" id="PF00150"/>
    </source>
</evidence>
<dbReference type="Pfam" id="PF00150">
    <property type="entry name" value="Cellulase"/>
    <property type="match status" value="1"/>
</dbReference>
<dbReference type="Proteomes" id="UP001270362">
    <property type="component" value="Unassembled WGS sequence"/>
</dbReference>
<protein>
    <recommendedName>
        <fullName evidence="3">cellulase</fullName>
        <ecNumber evidence="3">3.2.1.4</ecNumber>
    </recommendedName>
</protein>
<evidence type="ECO:0000256" key="6">
    <source>
        <dbReference type="RuleBase" id="RU361153"/>
    </source>
</evidence>
<feature type="domain" description="Glycoside hydrolase family 5" evidence="7">
    <location>
        <begin position="19"/>
        <end position="223"/>
    </location>
</feature>
<name>A0AAE0X093_9PEZI</name>
<dbReference type="GO" id="GO:0009251">
    <property type="term" value="P:glucan catabolic process"/>
    <property type="evidence" value="ECO:0007669"/>
    <property type="project" value="TreeGrafter"/>
</dbReference>
<organism evidence="8 9">
    <name type="scientific">Podospora appendiculata</name>
    <dbReference type="NCBI Taxonomy" id="314037"/>
    <lineage>
        <taxon>Eukaryota</taxon>
        <taxon>Fungi</taxon>
        <taxon>Dikarya</taxon>
        <taxon>Ascomycota</taxon>
        <taxon>Pezizomycotina</taxon>
        <taxon>Sordariomycetes</taxon>
        <taxon>Sordariomycetidae</taxon>
        <taxon>Sordariales</taxon>
        <taxon>Podosporaceae</taxon>
        <taxon>Podospora</taxon>
    </lineage>
</organism>
<keyword evidence="4 6" id="KW-0378">Hydrolase</keyword>
<dbReference type="Gene3D" id="3.20.20.80">
    <property type="entry name" value="Glycosidases"/>
    <property type="match status" value="1"/>
</dbReference>
<evidence type="ECO:0000256" key="5">
    <source>
        <dbReference type="ARBA" id="ARBA00023295"/>
    </source>
</evidence>
<accession>A0AAE0X093</accession>
<dbReference type="EMBL" id="JAULSO010000005">
    <property type="protein sequence ID" value="KAK3682198.1"/>
    <property type="molecule type" value="Genomic_DNA"/>
</dbReference>
<comment type="catalytic activity">
    <reaction evidence="1">
        <text>Endohydrolysis of (1-&gt;4)-beta-D-glucosidic linkages in cellulose, lichenin and cereal beta-D-glucans.</text>
        <dbReference type="EC" id="3.2.1.4"/>
    </reaction>
</comment>
<keyword evidence="5 6" id="KW-0326">Glycosidase</keyword>
<evidence type="ECO:0000313" key="9">
    <source>
        <dbReference type="Proteomes" id="UP001270362"/>
    </source>
</evidence>
<dbReference type="InterPro" id="IPR018087">
    <property type="entry name" value="Glyco_hydro_5_CS"/>
</dbReference>
<keyword evidence="9" id="KW-1185">Reference proteome</keyword>
<dbReference type="GO" id="GO:0008810">
    <property type="term" value="F:cellulase activity"/>
    <property type="evidence" value="ECO:0007669"/>
    <property type="project" value="UniProtKB-EC"/>
</dbReference>
<evidence type="ECO:0000313" key="8">
    <source>
        <dbReference type="EMBL" id="KAK3682198.1"/>
    </source>
</evidence>
<reference evidence="8" key="2">
    <citation type="submission" date="2023-06" db="EMBL/GenBank/DDBJ databases">
        <authorList>
            <consortium name="Lawrence Berkeley National Laboratory"/>
            <person name="Haridas S."/>
            <person name="Hensen N."/>
            <person name="Bonometti L."/>
            <person name="Westerberg I."/>
            <person name="Brannstrom I.O."/>
            <person name="Guillou S."/>
            <person name="Cros-Aarteil S."/>
            <person name="Calhoun S."/>
            <person name="Kuo A."/>
            <person name="Mondo S."/>
            <person name="Pangilinan J."/>
            <person name="Riley R."/>
            <person name="Labutti K."/>
            <person name="Andreopoulos B."/>
            <person name="Lipzen A."/>
            <person name="Chen C."/>
            <person name="Yanf M."/>
            <person name="Daum C."/>
            <person name="Ng V."/>
            <person name="Clum A."/>
            <person name="Steindorff A."/>
            <person name="Ohm R."/>
            <person name="Martin F."/>
            <person name="Silar P."/>
            <person name="Natvig D."/>
            <person name="Lalanne C."/>
            <person name="Gautier V."/>
            <person name="Ament-Velasquez S.L."/>
            <person name="Kruys A."/>
            <person name="Hutchinson M.I."/>
            <person name="Powell A.J."/>
            <person name="Barry K."/>
            <person name="Miller A.N."/>
            <person name="Grigoriev I.V."/>
            <person name="Debuchy R."/>
            <person name="Gladieux P."/>
            <person name="Thoren M.H."/>
            <person name="Johannesson H."/>
        </authorList>
    </citation>
    <scope>NUCLEOTIDE SEQUENCE</scope>
    <source>
        <strain evidence="8">CBS 314.62</strain>
    </source>
</reference>
<dbReference type="PANTHER" id="PTHR34142">
    <property type="entry name" value="ENDO-BETA-1,4-GLUCANASE A"/>
    <property type="match status" value="1"/>
</dbReference>
<evidence type="ECO:0000256" key="2">
    <source>
        <dbReference type="ARBA" id="ARBA00005641"/>
    </source>
</evidence>
<evidence type="ECO:0000256" key="1">
    <source>
        <dbReference type="ARBA" id="ARBA00000966"/>
    </source>
</evidence>
<dbReference type="PANTHER" id="PTHR34142:SF5">
    <property type="entry name" value="CBM1 DOMAIN-CONTAINING PROTEIN"/>
    <property type="match status" value="1"/>
</dbReference>
<reference evidence="8" key="1">
    <citation type="journal article" date="2023" name="Mol. Phylogenet. Evol.">
        <title>Genome-scale phylogeny and comparative genomics of the fungal order Sordariales.</title>
        <authorList>
            <person name="Hensen N."/>
            <person name="Bonometti L."/>
            <person name="Westerberg I."/>
            <person name="Brannstrom I.O."/>
            <person name="Guillou S."/>
            <person name="Cros-Aarteil S."/>
            <person name="Calhoun S."/>
            <person name="Haridas S."/>
            <person name="Kuo A."/>
            <person name="Mondo S."/>
            <person name="Pangilinan J."/>
            <person name="Riley R."/>
            <person name="LaButti K."/>
            <person name="Andreopoulos B."/>
            <person name="Lipzen A."/>
            <person name="Chen C."/>
            <person name="Yan M."/>
            <person name="Daum C."/>
            <person name="Ng V."/>
            <person name="Clum A."/>
            <person name="Steindorff A."/>
            <person name="Ohm R.A."/>
            <person name="Martin F."/>
            <person name="Silar P."/>
            <person name="Natvig D.O."/>
            <person name="Lalanne C."/>
            <person name="Gautier V."/>
            <person name="Ament-Velasquez S.L."/>
            <person name="Kruys A."/>
            <person name="Hutchinson M.I."/>
            <person name="Powell A.J."/>
            <person name="Barry K."/>
            <person name="Miller A.N."/>
            <person name="Grigoriev I.V."/>
            <person name="Debuchy R."/>
            <person name="Gladieux P."/>
            <person name="Hiltunen Thoren M."/>
            <person name="Johannesson H."/>
        </authorList>
    </citation>
    <scope>NUCLEOTIDE SEQUENCE</scope>
    <source>
        <strain evidence="8">CBS 314.62</strain>
    </source>
</reference>
<evidence type="ECO:0000256" key="3">
    <source>
        <dbReference type="ARBA" id="ARBA00012601"/>
    </source>
</evidence>
<dbReference type="EC" id="3.2.1.4" evidence="3"/>
<sequence>MWHFAEDDGMDNFWLPLGGDLDPENAANYDRLVQACLATGAHCVVDVDARWNGGIFGQGGPSNEQFVSLWTQLAAKYASSDKIIFGIMNEPHDVPDIKKWVETVQAVILLPGDDWTSAEAMAHGSGPALLDVKNPDGSINGLVFDVHMYLDSDLSGTHPDCVRDNISSAFQSLAAWLRSHKRQALTSETGRGNTPSCEKYLCRQIQFFQENADVFLGYTGWAAGVFDAQTYHLSEVPTKQGDKWENTALVKACLVRKPGTSG</sequence>
<proteinExistence type="inferred from homology"/>
<comment type="caution">
    <text evidence="8">The sequence shown here is derived from an EMBL/GenBank/DDBJ whole genome shotgun (WGS) entry which is preliminary data.</text>
</comment>